<evidence type="ECO:0000256" key="3">
    <source>
        <dbReference type="ARBA" id="ARBA00005842"/>
    </source>
</evidence>
<dbReference type="InterPro" id="IPR039657">
    <property type="entry name" value="Dimethylallyltransferase"/>
</dbReference>
<dbReference type="NCBIfam" id="TIGR00174">
    <property type="entry name" value="miaA"/>
    <property type="match status" value="1"/>
</dbReference>
<evidence type="ECO:0000256" key="9">
    <source>
        <dbReference type="ARBA" id="ARBA00049563"/>
    </source>
</evidence>
<feature type="binding site" evidence="10">
    <location>
        <begin position="12"/>
        <end position="17"/>
    </location>
    <ligand>
        <name>substrate</name>
    </ligand>
</feature>
<gene>
    <name evidence="10" type="primary">miaA</name>
    <name evidence="14" type="ORF">UY61_C0004G0006</name>
</gene>
<comment type="subunit">
    <text evidence="10">Monomer.</text>
</comment>
<feature type="site" description="Interaction with substrate tRNA" evidence="10">
    <location>
        <position position="111"/>
    </location>
</feature>
<dbReference type="PATRIC" id="fig|1618608.3.peg.66"/>
<evidence type="ECO:0000256" key="10">
    <source>
        <dbReference type="HAMAP-Rule" id="MF_00185"/>
    </source>
</evidence>
<evidence type="ECO:0000256" key="8">
    <source>
        <dbReference type="ARBA" id="ARBA00022842"/>
    </source>
</evidence>
<comment type="similarity">
    <text evidence="3 10 13">Belongs to the IPP transferase family.</text>
</comment>
<evidence type="ECO:0000313" key="15">
    <source>
        <dbReference type="Proteomes" id="UP000034201"/>
    </source>
</evidence>
<dbReference type="SUPFAM" id="SSF52540">
    <property type="entry name" value="P-loop containing nucleoside triphosphate hydrolases"/>
    <property type="match status" value="1"/>
</dbReference>
<dbReference type="PANTHER" id="PTHR11088">
    <property type="entry name" value="TRNA DIMETHYLALLYLTRANSFERASE"/>
    <property type="match status" value="1"/>
</dbReference>
<keyword evidence="6 10" id="KW-0547">Nucleotide-binding</keyword>
<dbReference type="AlphaFoldDB" id="A0A0G1WRL3"/>
<dbReference type="Proteomes" id="UP000034201">
    <property type="component" value="Unassembled WGS sequence"/>
</dbReference>
<feature type="site" description="Interaction with substrate tRNA" evidence="10">
    <location>
        <position position="134"/>
    </location>
</feature>
<feature type="region of interest" description="Interaction with substrate tRNA" evidence="10">
    <location>
        <begin position="35"/>
        <end position="38"/>
    </location>
</feature>
<comment type="caution">
    <text evidence="10">Lacks conserved residue(s) required for the propagation of feature annotation.</text>
</comment>
<accession>A0A0G1WRL3</accession>
<evidence type="ECO:0000256" key="2">
    <source>
        <dbReference type="ARBA" id="ARBA00003213"/>
    </source>
</evidence>
<feature type="binding site" evidence="10">
    <location>
        <begin position="10"/>
        <end position="17"/>
    </location>
    <ligand>
        <name>ATP</name>
        <dbReference type="ChEBI" id="CHEBI:30616"/>
    </ligand>
</feature>
<comment type="catalytic activity">
    <reaction evidence="9 10 11">
        <text>adenosine(37) in tRNA + dimethylallyl diphosphate = N(6)-dimethylallyladenosine(37) in tRNA + diphosphate</text>
        <dbReference type="Rhea" id="RHEA:26482"/>
        <dbReference type="Rhea" id="RHEA-COMP:10162"/>
        <dbReference type="Rhea" id="RHEA-COMP:10375"/>
        <dbReference type="ChEBI" id="CHEBI:33019"/>
        <dbReference type="ChEBI" id="CHEBI:57623"/>
        <dbReference type="ChEBI" id="CHEBI:74411"/>
        <dbReference type="ChEBI" id="CHEBI:74415"/>
        <dbReference type="EC" id="2.5.1.75"/>
    </reaction>
</comment>
<dbReference type="GO" id="GO:0006400">
    <property type="term" value="P:tRNA modification"/>
    <property type="evidence" value="ECO:0007669"/>
    <property type="project" value="TreeGrafter"/>
</dbReference>
<evidence type="ECO:0000256" key="5">
    <source>
        <dbReference type="ARBA" id="ARBA00022694"/>
    </source>
</evidence>
<keyword evidence="8 10" id="KW-0460">Magnesium</keyword>
<dbReference type="PANTHER" id="PTHR11088:SF60">
    <property type="entry name" value="TRNA DIMETHYLALLYLTRANSFERASE"/>
    <property type="match status" value="1"/>
</dbReference>
<dbReference type="InterPro" id="IPR018022">
    <property type="entry name" value="IPT"/>
</dbReference>
<keyword evidence="7 10" id="KW-0067">ATP-binding</keyword>
<sequence>MSNAVIAVVGPTASGKSDLAVEIAKKFKGEIISADSRQIYKGLNIGTGKIKGRWVSKNGKKIFLYKGVPHYLIDEISPKKDSSAGEFKKRAEEIIDDIRARGLLPIVVGGTNFWIDALLRGTILPDVSPNKKLRRALERKNAADLFRMLKKLDPRRAKSIDPKNPRRLVRAIEIARALGRVPRAKKALTYRTFWIGIGLPTSVLKANLKKRTARMIVQGLLTETKSLAAKQISKKRLRTLGFEYALSLDVMQGKLEKKKFASALAARDLRYAKKQLAWLKKNPDIRWVKIKDDALRAVRAFLKS</sequence>
<comment type="function">
    <text evidence="2 10 12">Catalyzes the transfer of a dimethylallyl group onto the adenine at position 37 in tRNAs that read codons beginning with uridine, leading to the formation of N6-(dimethylallyl)adenosine (i(6)A).</text>
</comment>
<dbReference type="GO" id="GO:0052381">
    <property type="term" value="F:tRNA dimethylallyltransferase activity"/>
    <property type="evidence" value="ECO:0007669"/>
    <property type="project" value="UniProtKB-UniRule"/>
</dbReference>
<dbReference type="EMBL" id="LCQQ01000004">
    <property type="protein sequence ID" value="KKW21498.1"/>
    <property type="molecule type" value="Genomic_DNA"/>
</dbReference>
<dbReference type="InterPro" id="IPR027417">
    <property type="entry name" value="P-loop_NTPase"/>
</dbReference>
<evidence type="ECO:0000256" key="11">
    <source>
        <dbReference type="RuleBase" id="RU003783"/>
    </source>
</evidence>
<dbReference type="Gene3D" id="3.40.50.300">
    <property type="entry name" value="P-loop containing nucleotide triphosphate hydrolases"/>
    <property type="match status" value="1"/>
</dbReference>
<dbReference type="EC" id="2.5.1.75" evidence="10"/>
<evidence type="ECO:0000256" key="12">
    <source>
        <dbReference type="RuleBase" id="RU003784"/>
    </source>
</evidence>
<evidence type="ECO:0000313" key="14">
    <source>
        <dbReference type="EMBL" id="KKW21498.1"/>
    </source>
</evidence>
<evidence type="ECO:0000256" key="13">
    <source>
        <dbReference type="RuleBase" id="RU003785"/>
    </source>
</evidence>
<evidence type="ECO:0000256" key="1">
    <source>
        <dbReference type="ARBA" id="ARBA00001946"/>
    </source>
</evidence>
<organism evidence="14 15">
    <name type="scientific">Candidatus Adlerbacteria bacterium GW2011_GWC1_50_9</name>
    <dbReference type="NCBI Taxonomy" id="1618608"/>
    <lineage>
        <taxon>Bacteria</taxon>
        <taxon>Candidatus Adleribacteriota</taxon>
    </lineage>
</organism>
<evidence type="ECO:0000256" key="4">
    <source>
        <dbReference type="ARBA" id="ARBA00022679"/>
    </source>
</evidence>
<name>A0A0G1WRL3_9BACT</name>
<protein>
    <recommendedName>
        <fullName evidence="10">tRNA dimethylallyltransferase</fullName>
        <ecNumber evidence="10">2.5.1.75</ecNumber>
    </recommendedName>
    <alternativeName>
        <fullName evidence="10">Dimethylallyl diphosphate:tRNA dimethylallyltransferase</fullName>
        <shortName evidence="10">DMAPP:tRNA dimethylallyltransferase</shortName>
        <shortName evidence="10">DMATase</shortName>
    </alternativeName>
    <alternativeName>
        <fullName evidence="10">Isopentenyl-diphosphate:tRNA isopentenyltransferase</fullName>
        <shortName evidence="10">IPP transferase</shortName>
        <shortName evidence="10">IPPT</shortName>
        <shortName evidence="10">IPTase</shortName>
    </alternativeName>
</protein>
<reference evidence="14 15" key="1">
    <citation type="journal article" date="2015" name="Nature">
        <title>rRNA introns, odd ribosomes, and small enigmatic genomes across a large radiation of phyla.</title>
        <authorList>
            <person name="Brown C.T."/>
            <person name="Hug L.A."/>
            <person name="Thomas B.C."/>
            <person name="Sharon I."/>
            <person name="Castelle C.J."/>
            <person name="Singh A."/>
            <person name="Wilkins M.J."/>
            <person name="Williams K.H."/>
            <person name="Banfield J.F."/>
        </authorList>
    </citation>
    <scope>NUCLEOTIDE SEQUENCE [LARGE SCALE GENOMIC DNA]</scope>
</reference>
<dbReference type="HAMAP" id="MF_00185">
    <property type="entry name" value="IPP_trans"/>
    <property type="match status" value="1"/>
</dbReference>
<evidence type="ECO:0000256" key="6">
    <source>
        <dbReference type="ARBA" id="ARBA00022741"/>
    </source>
</evidence>
<evidence type="ECO:0000256" key="7">
    <source>
        <dbReference type="ARBA" id="ARBA00022840"/>
    </source>
</evidence>
<keyword evidence="4 10" id="KW-0808">Transferase</keyword>
<dbReference type="Gene3D" id="1.10.20.140">
    <property type="match status" value="1"/>
</dbReference>
<dbReference type="GO" id="GO:0005524">
    <property type="term" value="F:ATP binding"/>
    <property type="evidence" value="ECO:0007669"/>
    <property type="project" value="UniProtKB-UniRule"/>
</dbReference>
<comment type="caution">
    <text evidence="14">The sequence shown here is derived from an EMBL/GenBank/DDBJ whole genome shotgun (WGS) entry which is preliminary data.</text>
</comment>
<proteinExistence type="inferred from homology"/>
<dbReference type="Pfam" id="PF01715">
    <property type="entry name" value="IPPT"/>
    <property type="match status" value="1"/>
</dbReference>
<comment type="cofactor">
    <cofactor evidence="1 10">
        <name>Mg(2+)</name>
        <dbReference type="ChEBI" id="CHEBI:18420"/>
    </cofactor>
</comment>
<keyword evidence="5 10" id="KW-0819">tRNA processing</keyword>